<dbReference type="PANTHER" id="PTHR35147:SF3">
    <property type="entry name" value="CHEMORECEPTOR GLUTAMINE DEAMIDASE CHED 1-RELATED"/>
    <property type="match status" value="1"/>
</dbReference>
<dbReference type="RefSeq" id="WP_053101182.1">
    <property type="nucleotide sequence ID" value="NZ_LFTY01000001.1"/>
</dbReference>
<dbReference type="EC" id="3.5.1.44" evidence="3"/>
<dbReference type="EMBL" id="LFTY01000001">
    <property type="protein sequence ID" value="KMW60671.1"/>
    <property type="molecule type" value="Genomic_DNA"/>
</dbReference>
<dbReference type="HAMAP" id="MF_01440">
    <property type="entry name" value="CheD"/>
    <property type="match status" value="1"/>
</dbReference>
<keyword evidence="1 3" id="KW-0145">Chemotaxis</keyword>
<dbReference type="Gene3D" id="3.30.1330.200">
    <property type="match status" value="1"/>
</dbReference>
<evidence type="ECO:0000256" key="1">
    <source>
        <dbReference type="ARBA" id="ARBA00022500"/>
    </source>
</evidence>
<dbReference type="Proteomes" id="UP000037178">
    <property type="component" value="Unassembled WGS sequence"/>
</dbReference>
<dbReference type="PANTHER" id="PTHR35147">
    <property type="entry name" value="CHEMORECEPTOR GLUTAMINE DEAMIDASE CHED-RELATED"/>
    <property type="match status" value="1"/>
</dbReference>
<organism evidence="5 6">
    <name type="scientific">Candidatus Rhodobacter oscarellae</name>
    <dbReference type="NCBI Taxonomy" id="1675527"/>
    <lineage>
        <taxon>Bacteria</taxon>
        <taxon>Pseudomonadati</taxon>
        <taxon>Pseudomonadota</taxon>
        <taxon>Alphaproteobacteria</taxon>
        <taxon>Rhodobacterales</taxon>
        <taxon>Rhodobacter group</taxon>
        <taxon>Rhodobacter</taxon>
    </lineage>
</organism>
<evidence type="ECO:0000256" key="4">
    <source>
        <dbReference type="SAM" id="MobiDB-lite"/>
    </source>
</evidence>
<proteinExistence type="inferred from homology"/>
<dbReference type="OrthoDB" id="9807202at2"/>
<dbReference type="GO" id="GO:0050568">
    <property type="term" value="F:protein-glutamine glutaminase activity"/>
    <property type="evidence" value="ECO:0007669"/>
    <property type="project" value="UniProtKB-UniRule"/>
</dbReference>
<dbReference type="Pfam" id="PF03975">
    <property type="entry name" value="CheD"/>
    <property type="match status" value="1"/>
</dbReference>
<dbReference type="SUPFAM" id="SSF64438">
    <property type="entry name" value="CNF1/YfiH-like putative cysteine hydrolases"/>
    <property type="match status" value="1"/>
</dbReference>
<evidence type="ECO:0000313" key="6">
    <source>
        <dbReference type="Proteomes" id="UP000037178"/>
    </source>
</evidence>
<evidence type="ECO:0000256" key="3">
    <source>
        <dbReference type="HAMAP-Rule" id="MF_01440"/>
    </source>
</evidence>
<dbReference type="InterPro" id="IPR005659">
    <property type="entry name" value="Chemorcpt_Glu_NH3ase_CheD"/>
</dbReference>
<sequence>MSQPENIIHIIQGQFHVSNRPGDVLATVLGSCVAACLYDPENKVGGMNHFLLPGSDPNAGSNVKYGAHSMEMLINTLIRKGAMRNRIEAQLFGGGNVVKGISRIGESNASFARKFVMDEGLKLTKTDLGGKTGRRVRFNCTTGFAKVQVFNVVEEQPQRPTRPAARPTKPVGEVELF</sequence>
<reference evidence="5 6" key="1">
    <citation type="submission" date="2015-06" db="EMBL/GenBank/DDBJ databases">
        <title>Draft genome sequence of an Alphaproteobacteria species associated to the Mediterranean sponge Oscarella lobularis.</title>
        <authorList>
            <person name="Jourda C."/>
            <person name="Santini S."/>
            <person name="Claverie J.-M."/>
        </authorList>
    </citation>
    <scope>NUCLEOTIDE SEQUENCE [LARGE SCALE GENOMIC DNA]</scope>
    <source>
        <strain evidence="5">IGS</strain>
    </source>
</reference>
<comment type="caution">
    <text evidence="5">The sequence shown here is derived from an EMBL/GenBank/DDBJ whole genome shotgun (WGS) entry which is preliminary data.</text>
</comment>
<dbReference type="CDD" id="cd16352">
    <property type="entry name" value="CheD"/>
    <property type="match status" value="1"/>
</dbReference>
<dbReference type="GO" id="GO:0006935">
    <property type="term" value="P:chemotaxis"/>
    <property type="evidence" value="ECO:0007669"/>
    <property type="project" value="UniProtKB-UniRule"/>
</dbReference>
<comment type="catalytic activity">
    <reaction evidence="3">
        <text>L-glutaminyl-[protein] + H2O = L-glutamyl-[protein] + NH4(+)</text>
        <dbReference type="Rhea" id="RHEA:16441"/>
        <dbReference type="Rhea" id="RHEA-COMP:10207"/>
        <dbReference type="Rhea" id="RHEA-COMP:10208"/>
        <dbReference type="ChEBI" id="CHEBI:15377"/>
        <dbReference type="ChEBI" id="CHEBI:28938"/>
        <dbReference type="ChEBI" id="CHEBI:29973"/>
        <dbReference type="ChEBI" id="CHEBI:30011"/>
        <dbReference type="EC" id="3.5.1.44"/>
    </reaction>
</comment>
<evidence type="ECO:0000313" key="5">
    <source>
        <dbReference type="EMBL" id="KMW60671.1"/>
    </source>
</evidence>
<feature type="region of interest" description="Disordered" evidence="4">
    <location>
        <begin position="156"/>
        <end position="177"/>
    </location>
</feature>
<dbReference type="STRING" id="1675527.AIOL_000835"/>
<gene>
    <name evidence="3" type="primary">cheD</name>
    <name evidence="5" type="ORF">AIOL_000835</name>
</gene>
<dbReference type="InterPro" id="IPR011324">
    <property type="entry name" value="Cytotoxic_necrot_fac-like_cat"/>
</dbReference>
<comment type="function">
    <text evidence="3">Probably deamidates glutamine residues to glutamate on methyl-accepting chemotaxis receptors (MCPs), playing an important role in chemotaxis.</text>
</comment>
<evidence type="ECO:0000256" key="2">
    <source>
        <dbReference type="ARBA" id="ARBA00022801"/>
    </source>
</evidence>
<keyword evidence="2 3" id="KW-0378">Hydrolase</keyword>
<keyword evidence="6" id="KW-1185">Reference proteome</keyword>
<name>A0A0J9EDC7_9RHOB</name>
<dbReference type="AlphaFoldDB" id="A0A0J9EDC7"/>
<comment type="similarity">
    <text evidence="3">Belongs to the CheD family.</text>
</comment>
<accession>A0A0J9EDC7</accession>
<feature type="compositionally biased region" description="Low complexity" evidence="4">
    <location>
        <begin position="158"/>
        <end position="168"/>
    </location>
</feature>
<dbReference type="PATRIC" id="fig|1675527.3.peg.893"/>
<protein>
    <recommendedName>
        <fullName evidence="3">Probable chemoreceptor glutamine deamidase CheD</fullName>
        <ecNumber evidence="3">3.5.1.44</ecNumber>
    </recommendedName>
</protein>
<dbReference type="InterPro" id="IPR038592">
    <property type="entry name" value="CheD-like_sf"/>
</dbReference>